<feature type="coiled-coil region" evidence="1">
    <location>
        <begin position="70"/>
        <end position="97"/>
    </location>
</feature>
<feature type="coiled-coil region" evidence="1">
    <location>
        <begin position="190"/>
        <end position="245"/>
    </location>
</feature>
<evidence type="ECO:0000313" key="4">
    <source>
        <dbReference type="EMBL" id="GHF92976.1"/>
    </source>
</evidence>
<feature type="transmembrane region" description="Helical" evidence="3">
    <location>
        <begin position="47"/>
        <end position="67"/>
    </location>
</feature>
<organism evidence="4 5">
    <name type="scientific">Thalassotalea marina</name>
    <dbReference type="NCBI Taxonomy" id="1673741"/>
    <lineage>
        <taxon>Bacteria</taxon>
        <taxon>Pseudomonadati</taxon>
        <taxon>Pseudomonadota</taxon>
        <taxon>Gammaproteobacteria</taxon>
        <taxon>Alteromonadales</taxon>
        <taxon>Colwelliaceae</taxon>
        <taxon>Thalassotalea</taxon>
    </lineage>
</organism>
<gene>
    <name evidence="4" type="ORF">GCM10017161_21490</name>
</gene>
<dbReference type="RefSeq" id="WP_189770243.1">
    <property type="nucleotide sequence ID" value="NZ_BNCK01000004.1"/>
</dbReference>
<evidence type="ECO:0000256" key="2">
    <source>
        <dbReference type="SAM" id="MobiDB-lite"/>
    </source>
</evidence>
<evidence type="ECO:0000313" key="5">
    <source>
        <dbReference type="Proteomes" id="UP000623842"/>
    </source>
</evidence>
<dbReference type="Gene3D" id="1.10.287.1490">
    <property type="match status" value="1"/>
</dbReference>
<keyword evidence="1" id="KW-0175">Coiled coil</keyword>
<evidence type="ECO:0000256" key="1">
    <source>
        <dbReference type="SAM" id="Coils"/>
    </source>
</evidence>
<dbReference type="AlphaFoldDB" id="A0A919BIB5"/>
<reference evidence="4" key="2">
    <citation type="submission" date="2020-09" db="EMBL/GenBank/DDBJ databases">
        <authorList>
            <person name="Sun Q."/>
            <person name="Kim S."/>
        </authorList>
    </citation>
    <scope>NUCLEOTIDE SEQUENCE</scope>
    <source>
        <strain evidence="4">KCTC 42731</strain>
    </source>
</reference>
<name>A0A919BIB5_9GAMM</name>
<sequence>MSNRVEPEIPNISLDDDMVKPAQKASKPTSSQSPAPQSKAPTKASGALVFFTVAIYAALAGTGYFFYQENLKLQATINDSQDRIQQLEDQLSATGEEMGESTVALKAKLQAISEKTEKLWEEMDKLWASAWRRNQSEIKDLTAQNKKLVAQDKNMTGSIDTLAKSVKDVKDKQTATDFNVEALSEQLQSAGNIQSELNKVKDDLATLKQRIQGRDSQQMEVATSVNSLDMQLKLLLERIESLEKKPASVTPATKQAAGQ</sequence>
<accession>A0A919BIB5</accession>
<comment type="caution">
    <text evidence="4">The sequence shown here is derived from an EMBL/GenBank/DDBJ whole genome shotgun (WGS) entry which is preliminary data.</text>
</comment>
<evidence type="ECO:0000256" key="3">
    <source>
        <dbReference type="SAM" id="Phobius"/>
    </source>
</evidence>
<proteinExistence type="predicted"/>
<reference evidence="4" key="1">
    <citation type="journal article" date="2014" name="Int. J. Syst. Evol. Microbiol.">
        <title>Complete genome sequence of Corynebacterium casei LMG S-19264T (=DSM 44701T), isolated from a smear-ripened cheese.</title>
        <authorList>
            <consortium name="US DOE Joint Genome Institute (JGI-PGF)"/>
            <person name="Walter F."/>
            <person name="Albersmeier A."/>
            <person name="Kalinowski J."/>
            <person name="Ruckert C."/>
        </authorList>
    </citation>
    <scope>NUCLEOTIDE SEQUENCE</scope>
    <source>
        <strain evidence="4">KCTC 42731</strain>
    </source>
</reference>
<keyword evidence="5" id="KW-1185">Reference proteome</keyword>
<keyword evidence="3" id="KW-0812">Transmembrane</keyword>
<keyword evidence="3" id="KW-1133">Transmembrane helix</keyword>
<dbReference type="Proteomes" id="UP000623842">
    <property type="component" value="Unassembled WGS sequence"/>
</dbReference>
<dbReference type="EMBL" id="BNCK01000004">
    <property type="protein sequence ID" value="GHF92976.1"/>
    <property type="molecule type" value="Genomic_DNA"/>
</dbReference>
<feature type="compositionally biased region" description="Low complexity" evidence="2">
    <location>
        <begin position="22"/>
        <end position="41"/>
    </location>
</feature>
<keyword evidence="3" id="KW-0472">Membrane</keyword>
<protein>
    <submittedName>
        <fullName evidence="4">Uncharacterized protein</fullName>
    </submittedName>
</protein>
<feature type="region of interest" description="Disordered" evidence="2">
    <location>
        <begin position="1"/>
        <end position="41"/>
    </location>
</feature>